<evidence type="ECO:0000256" key="4">
    <source>
        <dbReference type="ARBA" id="ARBA00022475"/>
    </source>
</evidence>
<evidence type="ECO:0000256" key="1">
    <source>
        <dbReference type="ARBA" id="ARBA00004651"/>
    </source>
</evidence>
<dbReference type="PANTHER" id="PTHR46480:SF1">
    <property type="entry name" value="VOLTAGE-GATED HYDROGEN CHANNEL 1"/>
    <property type="match status" value="1"/>
</dbReference>
<keyword evidence="3" id="KW-0813">Transport</keyword>
<dbReference type="AlphaFoldDB" id="A0A0G2GNW5"/>
<dbReference type="EMBL" id="LCWF01000049">
    <property type="protein sequence ID" value="KKY25098.1"/>
    <property type="molecule type" value="Genomic_DNA"/>
</dbReference>
<keyword evidence="6" id="KW-0851">Voltage-gated channel</keyword>
<evidence type="ECO:0000256" key="5">
    <source>
        <dbReference type="ARBA" id="ARBA00022692"/>
    </source>
</evidence>
<feature type="coiled-coil region" evidence="13">
    <location>
        <begin position="124"/>
        <end position="151"/>
    </location>
</feature>
<dbReference type="GO" id="GO:0005886">
    <property type="term" value="C:plasma membrane"/>
    <property type="evidence" value="ECO:0007669"/>
    <property type="project" value="UniProtKB-SubCell"/>
</dbReference>
<organism evidence="16 17">
    <name type="scientific">Phaeomoniella chlamydospora</name>
    <name type="common">Phaeoacremonium chlamydosporum</name>
    <dbReference type="NCBI Taxonomy" id="158046"/>
    <lineage>
        <taxon>Eukaryota</taxon>
        <taxon>Fungi</taxon>
        <taxon>Dikarya</taxon>
        <taxon>Ascomycota</taxon>
        <taxon>Pezizomycotina</taxon>
        <taxon>Eurotiomycetes</taxon>
        <taxon>Chaetothyriomycetidae</taxon>
        <taxon>Phaeomoniellales</taxon>
        <taxon>Phaeomoniellaceae</taxon>
        <taxon>Phaeomoniella</taxon>
    </lineage>
</organism>
<evidence type="ECO:0000256" key="2">
    <source>
        <dbReference type="ARBA" id="ARBA00015897"/>
    </source>
</evidence>
<name>A0A0G2GNW5_PHACM</name>
<evidence type="ECO:0000256" key="3">
    <source>
        <dbReference type="ARBA" id="ARBA00022448"/>
    </source>
</evidence>
<evidence type="ECO:0000256" key="12">
    <source>
        <dbReference type="ARBA" id="ARBA00031989"/>
    </source>
</evidence>
<feature type="domain" description="Ion transport" evidence="15">
    <location>
        <begin position="42"/>
        <end position="120"/>
    </location>
</feature>
<dbReference type="GO" id="GO:0034702">
    <property type="term" value="C:monoatomic ion channel complex"/>
    <property type="evidence" value="ECO:0007669"/>
    <property type="project" value="UniProtKB-KW"/>
</dbReference>
<feature type="transmembrane region" description="Helical" evidence="14">
    <location>
        <begin position="53"/>
        <end position="75"/>
    </location>
</feature>
<evidence type="ECO:0000256" key="14">
    <source>
        <dbReference type="SAM" id="Phobius"/>
    </source>
</evidence>
<evidence type="ECO:0000256" key="10">
    <source>
        <dbReference type="ARBA" id="ARBA00023136"/>
    </source>
</evidence>
<dbReference type="GO" id="GO:0030171">
    <property type="term" value="F:voltage-gated proton channel activity"/>
    <property type="evidence" value="ECO:0007669"/>
    <property type="project" value="InterPro"/>
</dbReference>
<evidence type="ECO:0000256" key="6">
    <source>
        <dbReference type="ARBA" id="ARBA00022882"/>
    </source>
</evidence>
<dbReference type="SUPFAM" id="SSF81324">
    <property type="entry name" value="Voltage-gated potassium channels"/>
    <property type="match status" value="1"/>
</dbReference>
<evidence type="ECO:0000256" key="9">
    <source>
        <dbReference type="ARBA" id="ARBA00023065"/>
    </source>
</evidence>
<accession>A0A0G2GNW5</accession>
<reference evidence="16 17" key="1">
    <citation type="submission" date="2015-05" db="EMBL/GenBank/DDBJ databases">
        <title>Distinctive expansion of gene families associated with plant cell wall degradation and secondary metabolism in the genomes of grapevine trunk pathogens.</title>
        <authorList>
            <person name="Lawrence D.P."/>
            <person name="Travadon R."/>
            <person name="Rolshausen P.E."/>
            <person name="Baumgartner K."/>
        </authorList>
    </citation>
    <scope>NUCLEOTIDE SEQUENCE [LARGE SCALE GENOMIC DNA]</scope>
    <source>
        <strain evidence="16">UCRPC4</strain>
    </source>
</reference>
<evidence type="ECO:0000259" key="15">
    <source>
        <dbReference type="Pfam" id="PF00520"/>
    </source>
</evidence>
<reference evidence="16 17" key="2">
    <citation type="submission" date="2015-05" db="EMBL/GenBank/DDBJ databases">
        <authorList>
            <person name="Morales-Cruz A."/>
            <person name="Amrine K.C."/>
            <person name="Cantu D."/>
        </authorList>
    </citation>
    <scope>NUCLEOTIDE SEQUENCE [LARGE SCALE GENOMIC DNA]</scope>
    <source>
        <strain evidence="16">UCRPC4</strain>
    </source>
</reference>
<keyword evidence="17" id="KW-1185">Reference proteome</keyword>
<dbReference type="Proteomes" id="UP000053317">
    <property type="component" value="Unassembled WGS sequence"/>
</dbReference>
<proteinExistence type="predicted"/>
<dbReference type="InterPro" id="IPR005821">
    <property type="entry name" value="Ion_trans_dom"/>
</dbReference>
<evidence type="ECO:0000313" key="16">
    <source>
        <dbReference type="EMBL" id="KKY25098.1"/>
    </source>
</evidence>
<sequence>MDRDHFSIASATSYKTFLSLNGDTTFLHICEHGGEKGIKTWEKIDEVLDTVSLVFSCLFMVELVASVYAFGLGYFTSQFHTFDALVILASFIVDVCLHGPVEEAGTLIIVLRLFRVFKIVEESSTVAEETLDQLQERIDSLEKENNTLKRRIGNSSYQSTD</sequence>
<evidence type="ECO:0000256" key="8">
    <source>
        <dbReference type="ARBA" id="ARBA00023054"/>
    </source>
</evidence>
<comment type="subcellular location">
    <subcellularLocation>
        <location evidence="1">Cell membrane</location>
        <topology evidence="1">Multi-pass membrane protein</topology>
    </subcellularLocation>
</comment>
<evidence type="ECO:0000256" key="7">
    <source>
        <dbReference type="ARBA" id="ARBA00022989"/>
    </source>
</evidence>
<dbReference type="Pfam" id="PF00520">
    <property type="entry name" value="Ion_trans"/>
    <property type="match status" value="1"/>
</dbReference>
<dbReference type="Gene3D" id="1.20.120.350">
    <property type="entry name" value="Voltage-gated potassium channels. Chain C"/>
    <property type="match status" value="1"/>
</dbReference>
<comment type="caution">
    <text evidence="16">The sequence shown here is derived from an EMBL/GenBank/DDBJ whole genome shotgun (WGS) entry which is preliminary data.</text>
</comment>
<dbReference type="InterPro" id="IPR027359">
    <property type="entry name" value="Volt_channel_dom_sf"/>
</dbReference>
<dbReference type="InterPro" id="IPR031846">
    <property type="entry name" value="Hvcn1"/>
</dbReference>
<dbReference type="PANTHER" id="PTHR46480">
    <property type="entry name" value="F20B24.22"/>
    <property type="match status" value="1"/>
</dbReference>
<keyword evidence="11" id="KW-0407">Ion channel</keyword>
<protein>
    <recommendedName>
        <fullName evidence="2">Voltage-gated hydrogen channel 1</fullName>
    </recommendedName>
    <alternativeName>
        <fullName evidence="12">Hydrogen voltage-gated channel 1</fullName>
    </alternativeName>
</protein>
<keyword evidence="4" id="KW-1003">Cell membrane</keyword>
<evidence type="ECO:0000256" key="13">
    <source>
        <dbReference type="SAM" id="Coils"/>
    </source>
</evidence>
<keyword evidence="10 14" id="KW-0472">Membrane</keyword>
<keyword evidence="9" id="KW-0406">Ion transport</keyword>
<keyword evidence="8 13" id="KW-0175">Coiled coil</keyword>
<dbReference type="OrthoDB" id="427456at2759"/>
<evidence type="ECO:0000256" key="11">
    <source>
        <dbReference type="ARBA" id="ARBA00023303"/>
    </source>
</evidence>
<keyword evidence="5 14" id="KW-0812">Transmembrane</keyword>
<gene>
    <name evidence="16" type="ORF">UCRPC4_g02037</name>
</gene>
<evidence type="ECO:0000313" key="17">
    <source>
        <dbReference type="Proteomes" id="UP000053317"/>
    </source>
</evidence>
<keyword evidence="7 14" id="KW-1133">Transmembrane helix</keyword>